<evidence type="ECO:0000313" key="3">
    <source>
        <dbReference type="EMBL" id="KAK7105629.1"/>
    </source>
</evidence>
<dbReference type="Proteomes" id="UP001374579">
    <property type="component" value="Unassembled WGS sequence"/>
</dbReference>
<reference evidence="3 4" key="1">
    <citation type="submission" date="2024-02" db="EMBL/GenBank/DDBJ databases">
        <title>Chromosome-scale genome assembly of the rough periwinkle Littorina saxatilis.</title>
        <authorList>
            <person name="De Jode A."/>
            <person name="Faria R."/>
            <person name="Formenti G."/>
            <person name="Sims Y."/>
            <person name="Smith T.P."/>
            <person name="Tracey A."/>
            <person name="Wood J.M.D."/>
            <person name="Zagrodzka Z.B."/>
            <person name="Johannesson K."/>
            <person name="Butlin R.K."/>
            <person name="Leder E.H."/>
        </authorList>
    </citation>
    <scope>NUCLEOTIDE SEQUENCE [LARGE SCALE GENOMIC DNA]</scope>
    <source>
        <strain evidence="3">Snail1</strain>
        <tissue evidence="3">Muscle</tissue>
    </source>
</reference>
<organism evidence="3 4">
    <name type="scientific">Littorina saxatilis</name>
    <dbReference type="NCBI Taxonomy" id="31220"/>
    <lineage>
        <taxon>Eukaryota</taxon>
        <taxon>Metazoa</taxon>
        <taxon>Spiralia</taxon>
        <taxon>Lophotrochozoa</taxon>
        <taxon>Mollusca</taxon>
        <taxon>Gastropoda</taxon>
        <taxon>Caenogastropoda</taxon>
        <taxon>Littorinimorpha</taxon>
        <taxon>Littorinoidea</taxon>
        <taxon>Littorinidae</taxon>
        <taxon>Littorina</taxon>
    </lineage>
</organism>
<dbReference type="Pfam" id="PF00024">
    <property type="entry name" value="PAN_1"/>
    <property type="match status" value="1"/>
</dbReference>
<sequence length="244" mass="27208">MAVSVYFAALFVNLLVFAPVVKTAVSSFTFKDVEISGVVFTNPSVFDLTTPNAVRCANQCGLHGDCATFTFVHRGSGAGNCRGYSAEQKLTYSDLVSETGAQTYSMGYADVAVEDPCGNYNVLDDFRRHVRQINNTDYCHYSHISDGALTTGWYRFQVSSADAVMVDYCLKGRLCNHWYPMWLDLMNQTLPGVSTEKEGQVCFAYSSCCTFSAPAKVRNCGSFFIYKLIHDLYWYYDVAFSVNN</sequence>
<gene>
    <name evidence="3" type="ORF">V1264_016988</name>
</gene>
<evidence type="ECO:0000259" key="2">
    <source>
        <dbReference type="Pfam" id="PF00024"/>
    </source>
</evidence>
<keyword evidence="1" id="KW-0732">Signal</keyword>
<feature type="domain" description="Apple" evidence="2">
    <location>
        <begin position="35"/>
        <end position="101"/>
    </location>
</feature>
<name>A0AAN9BI88_9CAEN</name>
<dbReference type="EMBL" id="JBAMIC010000007">
    <property type="protein sequence ID" value="KAK7105629.1"/>
    <property type="molecule type" value="Genomic_DNA"/>
</dbReference>
<protein>
    <recommendedName>
        <fullName evidence="2">Apple domain-containing protein</fullName>
    </recommendedName>
</protein>
<feature type="chain" id="PRO_5042933202" description="Apple domain-containing protein" evidence="1">
    <location>
        <begin position="24"/>
        <end position="244"/>
    </location>
</feature>
<comment type="caution">
    <text evidence="3">The sequence shown here is derived from an EMBL/GenBank/DDBJ whole genome shotgun (WGS) entry which is preliminary data.</text>
</comment>
<evidence type="ECO:0000256" key="1">
    <source>
        <dbReference type="SAM" id="SignalP"/>
    </source>
</evidence>
<dbReference type="AlphaFoldDB" id="A0AAN9BI88"/>
<evidence type="ECO:0000313" key="4">
    <source>
        <dbReference type="Proteomes" id="UP001374579"/>
    </source>
</evidence>
<accession>A0AAN9BI88</accession>
<dbReference type="InterPro" id="IPR003609">
    <property type="entry name" value="Pan_app"/>
</dbReference>
<proteinExistence type="predicted"/>
<feature type="signal peptide" evidence="1">
    <location>
        <begin position="1"/>
        <end position="23"/>
    </location>
</feature>
<keyword evidence="4" id="KW-1185">Reference proteome</keyword>